<gene>
    <name evidence="3" type="ORF">ACFQDM_18245</name>
</gene>
<dbReference type="PANTHER" id="PTHR45138:SF2">
    <property type="entry name" value="DIGUANYLATE CYCLASE VDCA"/>
    <property type="match status" value="1"/>
</dbReference>
<dbReference type="CDD" id="cd01949">
    <property type="entry name" value="GGDEF"/>
    <property type="match status" value="1"/>
</dbReference>
<sequence>MNVGDLSGEKGRNNGILAVSDVIDHKLPITPQNYEIWLHYQHNWTPGLREDLDQELQAHGSIDERATESLYEKYFSHSRLNNEVVETGARLAEELAGALATLRAAGQKTELFSENLDDAAKALDTGRLDSGQLMSLITSLSSATKAMAQENEELSKRLETSSSEVEELRFHLQKVRTESLTDSLTNVANRKHFDDTLRFRVNEAEKLEYPLALAMCDIDFFKQFNDTWGHQTGDQVIRFVAGTLQKMCLKDHLVARYGGEEFAIIMPRVTAHQAVAMLERMRRAIEAKQLKRKSTDENLGSVTVSFGVADLQPGNSVSEFLRRADMMLYESKRAGRNCVTAAQAKTHIAA</sequence>
<dbReference type="NCBIfam" id="TIGR00254">
    <property type="entry name" value="GGDEF"/>
    <property type="match status" value="1"/>
</dbReference>
<proteinExistence type="predicted"/>
<evidence type="ECO:0000259" key="2">
    <source>
        <dbReference type="PROSITE" id="PS50887"/>
    </source>
</evidence>
<dbReference type="EC" id="2.7.7.65" evidence="1"/>
<comment type="caution">
    <text evidence="3">The sequence shown here is derived from an EMBL/GenBank/DDBJ whole genome shotgun (WGS) entry which is preliminary data.</text>
</comment>
<dbReference type="RefSeq" id="WP_377381818.1">
    <property type="nucleotide sequence ID" value="NZ_JBHSSW010000066.1"/>
</dbReference>
<dbReference type="InterPro" id="IPR050469">
    <property type="entry name" value="Diguanylate_Cyclase"/>
</dbReference>
<protein>
    <recommendedName>
        <fullName evidence="1">diguanylate cyclase</fullName>
        <ecNumber evidence="1">2.7.7.65</ecNumber>
    </recommendedName>
</protein>
<name>A0ABW1SFD9_9PROT</name>
<dbReference type="Proteomes" id="UP001596303">
    <property type="component" value="Unassembled WGS sequence"/>
</dbReference>
<dbReference type="Gene3D" id="3.30.70.270">
    <property type="match status" value="1"/>
</dbReference>
<organism evidence="3 4">
    <name type="scientific">Ponticaulis profundi</name>
    <dbReference type="NCBI Taxonomy" id="2665222"/>
    <lineage>
        <taxon>Bacteria</taxon>
        <taxon>Pseudomonadati</taxon>
        <taxon>Pseudomonadota</taxon>
        <taxon>Alphaproteobacteria</taxon>
        <taxon>Hyphomonadales</taxon>
        <taxon>Hyphomonadaceae</taxon>
        <taxon>Ponticaulis</taxon>
    </lineage>
</organism>
<feature type="domain" description="GGDEF" evidence="2">
    <location>
        <begin position="209"/>
        <end position="344"/>
    </location>
</feature>
<dbReference type="InterPro" id="IPR000160">
    <property type="entry name" value="GGDEF_dom"/>
</dbReference>
<accession>A0ABW1SFD9</accession>
<dbReference type="SUPFAM" id="SSF55073">
    <property type="entry name" value="Nucleotide cyclase"/>
    <property type="match status" value="1"/>
</dbReference>
<evidence type="ECO:0000313" key="4">
    <source>
        <dbReference type="Proteomes" id="UP001596303"/>
    </source>
</evidence>
<evidence type="ECO:0000313" key="3">
    <source>
        <dbReference type="EMBL" id="MFC6200018.1"/>
    </source>
</evidence>
<dbReference type="InterPro" id="IPR029787">
    <property type="entry name" value="Nucleotide_cyclase"/>
</dbReference>
<reference evidence="4" key="1">
    <citation type="journal article" date="2019" name="Int. J. Syst. Evol. Microbiol.">
        <title>The Global Catalogue of Microorganisms (GCM) 10K type strain sequencing project: providing services to taxonomists for standard genome sequencing and annotation.</title>
        <authorList>
            <consortium name="The Broad Institute Genomics Platform"/>
            <consortium name="The Broad Institute Genome Sequencing Center for Infectious Disease"/>
            <person name="Wu L."/>
            <person name="Ma J."/>
        </authorList>
    </citation>
    <scope>NUCLEOTIDE SEQUENCE [LARGE SCALE GENOMIC DNA]</scope>
    <source>
        <strain evidence="4">CGMCC-1.15741</strain>
    </source>
</reference>
<dbReference type="SMART" id="SM00267">
    <property type="entry name" value="GGDEF"/>
    <property type="match status" value="1"/>
</dbReference>
<dbReference type="InterPro" id="IPR043128">
    <property type="entry name" value="Rev_trsase/Diguanyl_cyclase"/>
</dbReference>
<dbReference type="PROSITE" id="PS50887">
    <property type="entry name" value="GGDEF"/>
    <property type="match status" value="1"/>
</dbReference>
<evidence type="ECO:0000256" key="1">
    <source>
        <dbReference type="ARBA" id="ARBA00012528"/>
    </source>
</evidence>
<dbReference type="Pfam" id="PF00990">
    <property type="entry name" value="GGDEF"/>
    <property type="match status" value="1"/>
</dbReference>
<keyword evidence="4" id="KW-1185">Reference proteome</keyword>
<dbReference type="EMBL" id="JBHSSW010000066">
    <property type="protein sequence ID" value="MFC6200018.1"/>
    <property type="molecule type" value="Genomic_DNA"/>
</dbReference>
<dbReference type="PANTHER" id="PTHR45138">
    <property type="entry name" value="REGULATORY COMPONENTS OF SENSORY TRANSDUCTION SYSTEM"/>
    <property type="match status" value="1"/>
</dbReference>